<dbReference type="NCBIfam" id="NF011307">
    <property type="entry name" value="PRK14716.1-5"/>
    <property type="match status" value="1"/>
</dbReference>
<keyword evidence="4 7" id="KW-0812">Transmembrane</keyword>
<dbReference type="AlphaFoldDB" id="A0A7G9KZJ5"/>
<evidence type="ECO:0000256" key="1">
    <source>
        <dbReference type="ARBA" id="ARBA00004141"/>
    </source>
</evidence>
<dbReference type="Gene3D" id="3.90.550.10">
    <property type="entry name" value="Spore Coat Polysaccharide Biosynthesis Protein SpsA, Chain A"/>
    <property type="match status" value="1"/>
</dbReference>
<name>A0A7G9KZJ5_9SPHN</name>
<evidence type="ECO:0000256" key="5">
    <source>
        <dbReference type="ARBA" id="ARBA00022989"/>
    </source>
</evidence>
<evidence type="ECO:0000256" key="7">
    <source>
        <dbReference type="SAM" id="Phobius"/>
    </source>
</evidence>
<keyword evidence="9" id="KW-1185">Reference proteome</keyword>
<evidence type="ECO:0000256" key="6">
    <source>
        <dbReference type="ARBA" id="ARBA00023136"/>
    </source>
</evidence>
<reference evidence="8 9" key="1">
    <citation type="submission" date="2020-08" db="EMBL/GenBank/DDBJ databases">
        <title>Sphingomonas sp. sand1-3 16S ribosomal RNA gene Genome sequencing and assembly.</title>
        <authorList>
            <person name="Kang M."/>
        </authorList>
    </citation>
    <scope>NUCLEOTIDE SEQUENCE [LARGE SCALE GENOMIC DNA]</scope>
    <source>
        <strain evidence="9">sand1-3</strain>
    </source>
</reference>
<dbReference type="RefSeq" id="WP_187478750.1">
    <property type="nucleotide sequence ID" value="NZ_CP060697.1"/>
</dbReference>
<dbReference type="Pfam" id="PF13641">
    <property type="entry name" value="Glyco_tranf_2_3"/>
    <property type="match status" value="1"/>
</dbReference>
<proteinExistence type="predicted"/>
<dbReference type="EMBL" id="CP060697">
    <property type="protein sequence ID" value="QNM81794.1"/>
    <property type="molecule type" value="Genomic_DNA"/>
</dbReference>
<accession>A0A7G9KZJ5</accession>
<feature type="transmembrane region" description="Helical" evidence="7">
    <location>
        <begin position="15"/>
        <end position="38"/>
    </location>
</feature>
<sequence>MTFAQILTQFAAELALFSAVGFLLFAVNDLAVDLLYFARRLWRSATVYRRYPKAFAQTLVGRADTQQFIAVFVPAWDESAVIAAMLRATLQRLDYGNYRIFVGLYRNDPATAAAVASIADPRVEPVPVEVDGPTTKADCLNHLYDALIAFELRENLSAAAVVLHDAEDVVHPLELGVFNALIDRAAVIQLPVQPLIDPQSRWIAGHYCDEFAEAHAKELVVREAIGASVPLAGVGCAIARTPLARLAALHDGHPFGGGTLTEDYEMGLRLGELGLKTIFVRMPAVPGSRGVVASRGNFPATFGEAVRQKARWLGGIALAGWDRLGWSGGIGERWMRMRDRRGPIAALLLLSGYSAAFLWSQLWLAEALGAPVHVEIDPVLSTLLWINLWLLIWRIAMRMIFTASVYGWREGLRSVPRLVVGNLVAIAAAARALMQYSARRAPSWDKTRHTFPARLPGEASA</sequence>
<dbReference type="PANTHER" id="PTHR43867:SF2">
    <property type="entry name" value="CELLULOSE SYNTHASE CATALYTIC SUBUNIT A [UDP-FORMING]"/>
    <property type="match status" value="1"/>
</dbReference>
<dbReference type="SUPFAM" id="SSF53448">
    <property type="entry name" value="Nucleotide-diphospho-sugar transferases"/>
    <property type="match status" value="1"/>
</dbReference>
<dbReference type="InterPro" id="IPR029044">
    <property type="entry name" value="Nucleotide-diphossugar_trans"/>
</dbReference>
<evidence type="ECO:0000313" key="8">
    <source>
        <dbReference type="EMBL" id="QNM81794.1"/>
    </source>
</evidence>
<feature type="transmembrane region" description="Helical" evidence="7">
    <location>
        <begin position="344"/>
        <end position="364"/>
    </location>
</feature>
<dbReference type="GO" id="GO:0016020">
    <property type="term" value="C:membrane"/>
    <property type="evidence" value="ECO:0007669"/>
    <property type="project" value="UniProtKB-SubCell"/>
</dbReference>
<keyword evidence="3 8" id="KW-0808">Transferase</keyword>
<keyword evidence="5 7" id="KW-1133">Transmembrane helix</keyword>
<dbReference type="Proteomes" id="UP000515861">
    <property type="component" value="Chromosome"/>
</dbReference>
<evidence type="ECO:0000256" key="4">
    <source>
        <dbReference type="ARBA" id="ARBA00022692"/>
    </source>
</evidence>
<evidence type="ECO:0000256" key="2">
    <source>
        <dbReference type="ARBA" id="ARBA00022676"/>
    </source>
</evidence>
<gene>
    <name evidence="8" type="ORF">H8M03_06905</name>
</gene>
<dbReference type="GO" id="GO:0016757">
    <property type="term" value="F:glycosyltransferase activity"/>
    <property type="evidence" value="ECO:0007669"/>
    <property type="project" value="UniProtKB-KW"/>
</dbReference>
<comment type="subcellular location">
    <subcellularLocation>
        <location evidence="1">Membrane</location>
        <topology evidence="1">Multi-pass membrane protein</topology>
    </subcellularLocation>
</comment>
<evidence type="ECO:0000256" key="3">
    <source>
        <dbReference type="ARBA" id="ARBA00022679"/>
    </source>
</evidence>
<keyword evidence="2" id="KW-0328">Glycosyltransferase</keyword>
<evidence type="ECO:0000313" key="9">
    <source>
        <dbReference type="Proteomes" id="UP000515861"/>
    </source>
</evidence>
<protein>
    <submittedName>
        <fullName evidence="8">Glycosyl transferase family protein</fullName>
    </submittedName>
</protein>
<dbReference type="PANTHER" id="PTHR43867">
    <property type="entry name" value="CELLULOSE SYNTHASE CATALYTIC SUBUNIT A [UDP-FORMING]"/>
    <property type="match status" value="1"/>
</dbReference>
<feature type="transmembrane region" description="Helical" evidence="7">
    <location>
        <begin position="384"/>
        <end position="406"/>
    </location>
</feature>
<organism evidence="8 9">
    <name type="scientific">Sphingomonas sabuli</name>
    <dbReference type="NCBI Taxonomy" id="2764186"/>
    <lineage>
        <taxon>Bacteria</taxon>
        <taxon>Pseudomonadati</taxon>
        <taxon>Pseudomonadota</taxon>
        <taxon>Alphaproteobacteria</taxon>
        <taxon>Sphingomonadales</taxon>
        <taxon>Sphingomonadaceae</taxon>
        <taxon>Sphingomonas</taxon>
    </lineage>
</organism>
<dbReference type="InterPro" id="IPR050321">
    <property type="entry name" value="Glycosyltr_2/OpgH_subfam"/>
</dbReference>
<dbReference type="KEGG" id="ssau:H8M03_06905"/>
<keyword evidence="6 7" id="KW-0472">Membrane</keyword>